<proteinExistence type="predicted"/>
<gene>
    <name evidence="1" type="ORF">A6V36_37760</name>
</gene>
<evidence type="ECO:0000313" key="2">
    <source>
        <dbReference type="Proteomes" id="UP000077961"/>
    </source>
</evidence>
<sequence length="99" mass="10456">MSAVSAGKVYREAPGMQHTEAEIAELVALRLDIHANPETAFDETRTSALVRVSSNAVSGLAWISRRNATSSAISASVCCMPGASLYTFPADTALMRPPC</sequence>
<comment type="caution">
    <text evidence="1">The sequence shown here is derived from an EMBL/GenBank/DDBJ whole genome shotgun (WGS) entry which is preliminary data.</text>
</comment>
<organism evidence="1 2">
    <name type="scientific">Paraburkholderia ginsengiterrae</name>
    <dbReference type="NCBI Taxonomy" id="1462993"/>
    <lineage>
        <taxon>Bacteria</taxon>
        <taxon>Pseudomonadati</taxon>
        <taxon>Pseudomonadota</taxon>
        <taxon>Betaproteobacteria</taxon>
        <taxon>Burkholderiales</taxon>
        <taxon>Burkholderiaceae</taxon>
        <taxon>Paraburkholderia</taxon>
    </lineage>
</organism>
<keyword evidence="2" id="KW-1185">Reference proteome</keyword>
<dbReference type="Gene3D" id="3.40.630.10">
    <property type="entry name" value="Zn peptidases"/>
    <property type="match status" value="1"/>
</dbReference>
<dbReference type="EMBL" id="LXJZ01000058">
    <property type="protein sequence ID" value="OAJ62399.1"/>
    <property type="molecule type" value="Genomic_DNA"/>
</dbReference>
<reference evidence="1 2" key="1">
    <citation type="submission" date="2016-04" db="EMBL/GenBank/DDBJ databases">
        <title>Reclassification of Paraburkholderia panaciterrae (Farh et al. 2015) Dobritsa &amp; Samadpour 2016 as a later homotypic synonym of Paraburkholderia ginsengiterrae (Farh et al. 2015) Dobritsa &amp; Samadpour 2016.</title>
        <authorList>
            <person name="Dobritsa A.P."/>
            <person name="Kutumbaka K."/>
            <person name="Samadpour M."/>
        </authorList>
    </citation>
    <scope>NUCLEOTIDE SEQUENCE [LARGE SCALE GENOMIC DNA]</scope>
    <source>
        <strain evidence="1 2">DCY85-1</strain>
    </source>
</reference>
<name>A0ABX2V1R2_9BURK</name>
<accession>A0ABX2V1R2</accession>
<protein>
    <submittedName>
        <fullName evidence="1">Uncharacterized protein</fullName>
    </submittedName>
</protein>
<dbReference type="Proteomes" id="UP000077961">
    <property type="component" value="Unassembled WGS sequence"/>
</dbReference>
<evidence type="ECO:0000313" key="1">
    <source>
        <dbReference type="EMBL" id="OAJ62399.1"/>
    </source>
</evidence>